<accession>A0A067BR08</accession>
<dbReference type="VEuPathDB" id="FungiDB:SPRG_17775"/>
<keyword evidence="3" id="KW-1185">Reference proteome</keyword>
<dbReference type="AlphaFoldDB" id="A0A067BR08"/>
<evidence type="ECO:0000256" key="1">
    <source>
        <dbReference type="SAM" id="Phobius"/>
    </source>
</evidence>
<keyword evidence="1" id="KW-0812">Transmembrane</keyword>
<protein>
    <recommendedName>
        <fullName evidence="4">Transmembrane protein</fullName>
    </recommendedName>
</protein>
<keyword evidence="1" id="KW-1133">Transmembrane helix</keyword>
<evidence type="ECO:0008006" key="4">
    <source>
        <dbReference type="Google" id="ProtNLM"/>
    </source>
</evidence>
<gene>
    <name evidence="2" type="ORF">SPRG_17775</name>
</gene>
<sequence length="183" mass="19044">MTCPSSVLRPLVALATDSENALVCRAQSLAAFYDVLVARNATLPASFESNAACAAVYTSLQALARNTTPDCVWNATNSSLSALSATPWRAMLLSLPAMVTSSVEAAATTAESGSSHAVIVVVVAAIVLGLAAAVFVKTATRRLAAELYVQSLETKVAAPDVLNDDDDNEWTWTGDRVPGEVSV</sequence>
<reference evidence="2 3" key="1">
    <citation type="journal article" date="2013" name="PLoS Genet.">
        <title>Distinctive expansion of potential virulence genes in the genome of the oomycete fish pathogen Saprolegnia parasitica.</title>
        <authorList>
            <person name="Jiang R.H."/>
            <person name="de Bruijn I."/>
            <person name="Haas B.J."/>
            <person name="Belmonte R."/>
            <person name="Lobach L."/>
            <person name="Christie J."/>
            <person name="van den Ackerveken G."/>
            <person name="Bottin A."/>
            <person name="Bulone V."/>
            <person name="Diaz-Moreno S.M."/>
            <person name="Dumas B."/>
            <person name="Fan L."/>
            <person name="Gaulin E."/>
            <person name="Govers F."/>
            <person name="Grenville-Briggs L.J."/>
            <person name="Horner N.R."/>
            <person name="Levin J.Z."/>
            <person name="Mammella M."/>
            <person name="Meijer H.J."/>
            <person name="Morris P."/>
            <person name="Nusbaum C."/>
            <person name="Oome S."/>
            <person name="Phillips A.J."/>
            <person name="van Rooyen D."/>
            <person name="Rzeszutek E."/>
            <person name="Saraiva M."/>
            <person name="Secombes C.J."/>
            <person name="Seidl M.F."/>
            <person name="Snel B."/>
            <person name="Stassen J.H."/>
            <person name="Sykes S."/>
            <person name="Tripathy S."/>
            <person name="van den Berg H."/>
            <person name="Vega-Arreguin J.C."/>
            <person name="Wawra S."/>
            <person name="Young S.K."/>
            <person name="Zeng Q."/>
            <person name="Dieguez-Uribeondo J."/>
            <person name="Russ C."/>
            <person name="Tyler B.M."/>
            <person name="van West P."/>
        </authorList>
    </citation>
    <scope>NUCLEOTIDE SEQUENCE [LARGE SCALE GENOMIC DNA]</scope>
    <source>
        <strain evidence="2 3">CBS 223.65</strain>
    </source>
</reference>
<dbReference type="KEGG" id="spar:SPRG_17775"/>
<organism evidence="2 3">
    <name type="scientific">Saprolegnia parasitica (strain CBS 223.65)</name>
    <dbReference type="NCBI Taxonomy" id="695850"/>
    <lineage>
        <taxon>Eukaryota</taxon>
        <taxon>Sar</taxon>
        <taxon>Stramenopiles</taxon>
        <taxon>Oomycota</taxon>
        <taxon>Saprolegniomycetes</taxon>
        <taxon>Saprolegniales</taxon>
        <taxon>Saprolegniaceae</taxon>
        <taxon>Saprolegnia</taxon>
    </lineage>
</organism>
<dbReference type="Proteomes" id="UP000030745">
    <property type="component" value="Unassembled WGS sequence"/>
</dbReference>
<dbReference type="OMA" id="HEDEVMW"/>
<dbReference type="EMBL" id="KK583955">
    <property type="protein sequence ID" value="KDO16736.1"/>
    <property type="molecule type" value="Genomic_DNA"/>
</dbReference>
<name>A0A067BR08_SAPPC</name>
<evidence type="ECO:0000313" key="2">
    <source>
        <dbReference type="EMBL" id="KDO16736.1"/>
    </source>
</evidence>
<dbReference type="GeneID" id="24139305"/>
<feature type="transmembrane region" description="Helical" evidence="1">
    <location>
        <begin position="116"/>
        <end position="136"/>
    </location>
</feature>
<dbReference type="RefSeq" id="XP_012212557.1">
    <property type="nucleotide sequence ID" value="XM_012357167.1"/>
</dbReference>
<keyword evidence="1" id="KW-0472">Membrane</keyword>
<evidence type="ECO:0000313" key="3">
    <source>
        <dbReference type="Proteomes" id="UP000030745"/>
    </source>
</evidence>
<proteinExistence type="predicted"/>